<accession>A0A239K2G1</accession>
<dbReference type="RefSeq" id="WP_089246679.1">
    <property type="nucleotide sequence ID" value="NZ_FZPH01000003.1"/>
</dbReference>
<dbReference type="CDD" id="cd04301">
    <property type="entry name" value="NAT_SF"/>
    <property type="match status" value="1"/>
</dbReference>
<dbReference type="OrthoDB" id="9799092at2"/>
<evidence type="ECO:0000256" key="1">
    <source>
        <dbReference type="ARBA" id="ARBA00022679"/>
    </source>
</evidence>
<dbReference type="PANTHER" id="PTHR43877:SF2">
    <property type="entry name" value="AMINOALKYLPHOSPHONATE N-ACETYLTRANSFERASE-RELATED"/>
    <property type="match status" value="1"/>
</dbReference>
<dbReference type="InterPro" id="IPR016181">
    <property type="entry name" value="Acyl_CoA_acyltransferase"/>
</dbReference>
<proteinExistence type="predicted"/>
<keyword evidence="1" id="KW-0808">Transferase</keyword>
<dbReference type="Proteomes" id="UP000198362">
    <property type="component" value="Unassembled WGS sequence"/>
</dbReference>
<keyword evidence="4" id="KW-0689">Ribosomal protein</keyword>
<keyword evidence="4" id="KW-0687">Ribonucleoprotein</keyword>
<dbReference type="SUPFAM" id="SSF55729">
    <property type="entry name" value="Acyl-CoA N-acyltransferases (Nat)"/>
    <property type="match status" value="1"/>
</dbReference>
<dbReference type="PROSITE" id="PS51186">
    <property type="entry name" value="GNAT"/>
    <property type="match status" value="1"/>
</dbReference>
<dbReference type="GO" id="GO:0005840">
    <property type="term" value="C:ribosome"/>
    <property type="evidence" value="ECO:0007669"/>
    <property type="project" value="UniProtKB-KW"/>
</dbReference>
<dbReference type="AlphaFoldDB" id="A0A239K2G1"/>
<dbReference type="Pfam" id="PF00583">
    <property type="entry name" value="Acetyltransf_1"/>
    <property type="match status" value="1"/>
</dbReference>
<evidence type="ECO:0000256" key="2">
    <source>
        <dbReference type="ARBA" id="ARBA00023315"/>
    </source>
</evidence>
<dbReference type="InterPro" id="IPR000182">
    <property type="entry name" value="GNAT_dom"/>
</dbReference>
<reference evidence="4 5" key="1">
    <citation type="submission" date="2017-06" db="EMBL/GenBank/DDBJ databases">
        <authorList>
            <person name="Kim H.J."/>
            <person name="Triplett B.A."/>
        </authorList>
    </citation>
    <scope>NUCLEOTIDE SEQUENCE [LARGE SCALE GENOMIC DNA]</scope>
    <source>
        <strain evidence="4 5">CGMCC 4.5593</strain>
    </source>
</reference>
<gene>
    <name evidence="4" type="ORF">SAMN05421812_103278</name>
</gene>
<dbReference type="GO" id="GO:0016747">
    <property type="term" value="F:acyltransferase activity, transferring groups other than amino-acyl groups"/>
    <property type="evidence" value="ECO:0007669"/>
    <property type="project" value="InterPro"/>
</dbReference>
<evidence type="ECO:0000313" key="4">
    <source>
        <dbReference type="EMBL" id="SNT12576.1"/>
    </source>
</evidence>
<evidence type="ECO:0000313" key="5">
    <source>
        <dbReference type="Proteomes" id="UP000198362"/>
    </source>
</evidence>
<dbReference type="InterPro" id="IPR050832">
    <property type="entry name" value="Bact_Acetyltransf"/>
</dbReference>
<evidence type="ECO:0000259" key="3">
    <source>
        <dbReference type="PROSITE" id="PS51186"/>
    </source>
</evidence>
<sequence>MVDLRVLSDDDWKLWRDLRLAALAEAPYAFGSTLADWQDAPEPRWRDRLRLPGARDLVAYLGDEPVGMATGVPTDPTTVELISVWVSPAGRGRGVGDALVEALASWATESGVPSLKLAVRTDNAAARRLYERTGFRDAGPNPEDPAEILMERSLPGAL</sequence>
<dbReference type="PANTHER" id="PTHR43877">
    <property type="entry name" value="AMINOALKYLPHOSPHONATE N-ACETYLTRANSFERASE-RELATED-RELATED"/>
    <property type="match status" value="1"/>
</dbReference>
<feature type="domain" description="N-acetyltransferase" evidence="3">
    <location>
        <begin position="2"/>
        <end position="155"/>
    </location>
</feature>
<protein>
    <submittedName>
        <fullName evidence="4">Ribosomal protein S18 acetylase RimI</fullName>
    </submittedName>
</protein>
<keyword evidence="5" id="KW-1185">Reference proteome</keyword>
<dbReference type="EMBL" id="FZPH01000003">
    <property type="protein sequence ID" value="SNT12576.1"/>
    <property type="molecule type" value="Genomic_DNA"/>
</dbReference>
<keyword evidence="2" id="KW-0012">Acyltransferase</keyword>
<organism evidence="4 5">
    <name type="scientific">Asanoa hainanensis</name>
    <dbReference type="NCBI Taxonomy" id="560556"/>
    <lineage>
        <taxon>Bacteria</taxon>
        <taxon>Bacillati</taxon>
        <taxon>Actinomycetota</taxon>
        <taxon>Actinomycetes</taxon>
        <taxon>Micromonosporales</taxon>
        <taxon>Micromonosporaceae</taxon>
        <taxon>Asanoa</taxon>
    </lineage>
</organism>
<name>A0A239K2G1_9ACTN</name>
<dbReference type="Gene3D" id="3.40.630.30">
    <property type="match status" value="1"/>
</dbReference>